<sequence length="471" mass="51159">MKIVKFLGLSALVFSSCSKQLNITPTDQVDAHTVFSSVGSLNQGVAGVYANWREEYLIRIGSVVADECRIGLQNTGVSLTDAGQNLFRWAFTGTTSEIAEPWANGYQVINEVNLILAGIDGVPAKSAADALEKQQLKGELLAIRAFQHFDLYRVYAYSGVYDPTAYAVPYVTGTNIYEEPSRPQAGAFFTTLKQDMAAAEGLIGNSGALNRMGLTALYALEARVALYTSDWPTAIDRAGKVIAAVPLAPATNFPGIWTDNSTAEVIFKLSRTNQSGLRPGDCWYNIPYGVYLFAPSRTLMSLYDTTNDIRYHSYFATDSSLVATGQLPDIISKYAGSSGAQNLNDLKVFRTGEQYLILAEAYARSGNLAAAAADLNTLRGQRIAGYQPVSFVGAADLLAAVFAERYKELCYEGHRLYDLKRAGMNVVRQPVDWPQGAAAGKLTPSSLYYYIPIPQAEVLANPHIAPNNPGW</sequence>
<evidence type="ECO:0000256" key="4">
    <source>
        <dbReference type="ARBA" id="ARBA00023136"/>
    </source>
</evidence>
<proteinExistence type="inferred from homology"/>
<dbReference type="Gene3D" id="1.25.40.900">
    <property type="match status" value="1"/>
</dbReference>
<dbReference type="Proteomes" id="UP000607559">
    <property type="component" value="Unassembled WGS sequence"/>
</dbReference>
<reference evidence="8" key="2">
    <citation type="submission" date="2020-09" db="EMBL/GenBank/DDBJ databases">
        <authorList>
            <person name="Sun Q."/>
            <person name="Zhou Y."/>
        </authorList>
    </citation>
    <scope>NUCLEOTIDE SEQUENCE</scope>
    <source>
        <strain evidence="8">CGMCC 1.15448</strain>
    </source>
</reference>
<accession>A0A8J2XR92</accession>
<dbReference type="Gene3D" id="2.20.20.130">
    <property type="match status" value="1"/>
</dbReference>
<organism evidence="8 9">
    <name type="scientific">Puia dinghuensis</name>
    <dbReference type="NCBI Taxonomy" id="1792502"/>
    <lineage>
        <taxon>Bacteria</taxon>
        <taxon>Pseudomonadati</taxon>
        <taxon>Bacteroidota</taxon>
        <taxon>Chitinophagia</taxon>
        <taxon>Chitinophagales</taxon>
        <taxon>Chitinophagaceae</taxon>
        <taxon>Puia</taxon>
    </lineage>
</organism>
<keyword evidence="9" id="KW-1185">Reference proteome</keyword>
<dbReference type="Gene3D" id="1.25.40.390">
    <property type="match status" value="1"/>
</dbReference>
<keyword evidence="3" id="KW-0732">Signal</keyword>
<dbReference type="AlphaFoldDB" id="A0A8J2XR92"/>
<evidence type="ECO:0000256" key="3">
    <source>
        <dbReference type="ARBA" id="ARBA00022729"/>
    </source>
</evidence>
<dbReference type="InterPro" id="IPR012944">
    <property type="entry name" value="SusD_RagB_dom"/>
</dbReference>
<evidence type="ECO:0000256" key="1">
    <source>
        <dbReference type="ARBA" id="ARBA00004442"/>
    </source>
</evidence>
<dbReference type="Pfam" id="PF07980">
    <property type="entry name" value="SusD_RagB"/>
    <property type="match status" value="1"/>
</dbReference>
<feature type="domain" description="RagB/SusD" evidence="6">
    <location>
        <begin position="335"/>
        <end position="471"/>
    </location>
</feature>
<dbReference type="RefSeq" id="WP_188928994.1">
    <property type="nucleotide sequence ID" value="NZ_BMJC01000001.1"/>
</dbReference>
<feature type="domain" description="SusD-like N-terminal" evidence="7">
    <location>
        <begin position="96"/>
        <end position="226"/>
    </location>
</feature>
<evidence type="ECO:0000256" key="5">
    <source>
        <dbReference type="ARBA" id="ARBA00023237"/>
    </source>
</evidence>
<comment type="caution">
    <text evidence="8">The sequence shown here is derived from an EMBL/GenBank/DDBJ whole genome shotgun (WGS) entry which is preliminary data.</text>
</comment>
<protein>
    <submittedName>
        <fullName evidence="8">Membrane protein</fullName>
    </submittedName>
</protein>
<reference evidence="8" key="1">
    <citation type="journal article" date="2014" name="Int. J. Syst. Evol. Microbiol.">
        <title>Complete genome sequence of Corynebacterium casei LMG S-19264T (=DSM 44701T), isolated from a smear-ripened cheese.</title>
        <authorList>
            <consortium name="US DOE Joint Genome Institute (JGI-PGF)"/>
            <person name="Walter F."/>
            <person name="Albersmeier A."/>
            <person name="Kalinowski J."/>
            <person name="Ruckert C."/>
        </authorList>
    </citation>
    <scope>NUCLEOTIDE SEQUENCE</scope>
    <source>
        <strain evidence="8">CGMCC 1.15448</strain>
    </source>
</reference>
<evidence type="ECO:0000313" key="9">
    <source>
        <dbReference type="Proteomes" id="UP000607559"/>
    </source>
</evidence>
<dbReference type="EMBL" id="BMJC01000001">
    <property type="protein sequence ID" value="GGA88115.1"/>
    <property type="molecule type" value="Genomic_DNA"/>
</dbReference>
<dbReference type="InterPro" id="IPR011990">
    <property type="entry name" value="TPR-like_helical_dom_sf"/>
</dbReference>
<dbReference type="Pfam" id="PF14322">
    <property type="entry name" value="SusD-like_3"/>
    <property type="match status" value="1"/>
</dbReference>
<evidence type="ECO:0000259" key="7">
    <source>
        <dbReference type="Pfam" id="PF14322"/>
    </source>
</evidence>
<keyword evidence="4" id="KW-0472">Membrane</keyword>
<evidence type="ECO:0000256" key="2">
    <source>
        <dbReference type="ARBA" id="ARBA00006275"/>
    </source>
</evidence>
<gene>
    <name evidence="8" type="ORF">GCM10011511_09110</name>
</gene>
<dbReference type="GO" id="GO:0009279">
    <property type="term" value="C:cell outer membrane"/>
    <property type="evidence" value="ECO:0007669"/>
    <property type="project" value="UniProtKB-SubCell"/>
</dbReference>
<dbReference type="PROSITE" id="PS51257">
    <property type="entry name" value="PROKAR_LIPOPROTEIN"/>
    <property type="match status" value="1"/>
</dbReference>
<comment type="subcellular location">
    <subcellularLocation>
        <location evidence="1">Cell outer membrane</location>
    </subcellularLocation>
</comment>
<name>A0A8J2XR92_9BACT</name>
<dbReference type="InterPro" id="IPR033985">
    <property type="entry name" value="SusD-like_N"/>
</dbReference>
<keyword evidence="5" id="KW-0998">Cell outer membrane</keyword>
<comment type="similarity">
    <text evidence="2">Belongs to the SusD family.</text>
</comment>
<dbReference type="SUPFAM" id="SSF48452">
    <property type="entry name" value="TPR-like"/>
    <property type="match status" value="1"/>
</dbReference>
<evidence type="ECO:0000313" key="8">
    <source>
        <dbReference type="EMBL" id="GGA88115.1"/>
    </source>
</evidence>
<evidence type="ECO:0000259" key="6">
    <source>
        <dbReference type="Pfam" id="PF07980"/>
    </source>
</evidence>